<keyword evidence="3" id="KW-0346">Stress response</keyword>
<feature type="domain" description="Winged helix-turn-helix transcription repressor HrcA DNA-binding" evidence="6">
    <location>
        <begin position="3"/>
        <end position="74"/>
    </location>
</feature>
<evidence type="ECO:0000256" key="3">
    <source>
        <dbReference type="ARBA" id="ARBA00023016"/>
    </source>
</evidence>
<keyword evidence="2" id="KW-0805">Transcription regulation</keyword>
<name>A0A1F7UN57_9BACT</name>
<feature type="domain" description="Heat-inducible transcription repressor HrcA C-terminal" evidence="5">
    <location>
        <begin position="105"/>
        <end position="216"/>
    </location>
</feature>
<organism evidence="7 8">
    <name type="scientific">Candidatus Uhrbacteria bacterium RIFCSPHIGHO2_12_FULL_54_23</name>
    <dbReference type="NCBI Taxonomy" id="1802397"/>
    <lineage>
        <taxon>Bacteria</taxon>
        <taxon>Candidatus Uhriibacteriota</taxon>
    </lineage>
</organism>
<evidence type="ECO:0000256" key="1">
    <source>
        <dbReference type="ARBA" id="ARBA00022491"/>
    </source>
</evidence>
<evidence type="ECO:0008006" key="9">
    <source>
        <dbReference type="Google" id="ProtNLM"/>
    </source>
</evidence>
<keyword evidence="4" id="KW-0804">Transcription</keyword>
<keyword evidence="1" id="KW-0678">Repressor</keyword>
<dbReference type="InterPro" id="IPR036388">
    <property type="entry name" value="WH-like_DNA-bd_sf"/>
</dbReference>
<evidence type="ECO:0000256" key="2">
    <source>
        <dbReference type="ARBA" id="ARBA00023015"/>
    </source>
</evidence>
<dbReference type="InterPro" id="IPR036390">
    <property type="entry name" value="WH_DNA-bd_sf"/>
</dbReference>
<dbReference type="GO" id="GO:0003677">
    <property type="term" value="F:DNA binding"/>
    <property type="evidence" value="ECO:0007669"/>
    <property type="project" value="InterPro"/>
</dbReference>
<dbReference type="InterPro" id="IPR002571">
    <property type="entry name" value="HrcA"/>
</dbReference>
<dbReference type="InterPro" id="IPR005104">
    <property type="entry name" value="WHTH_HrcA_DNA-bd"/>
</dbReference>
<dbReference type="Pfam" id="PF01628">
    <property type="entry name" value="HrcA"/>
    <property type="match status" value="1"/>
</dbReference>
<dbReference type="EMBL" id="MGEF01000002">
    <property type="protein sequence ID" value="OGL79720.1"/>
    <property type="molecule type" value="Genomic_DNA"/>
</dbReference>
<evidence type="ECO:0000259" key="6">
    <source>
        <dbReference type="Pfam" id="PF03444"/>
    </source>
</evidence>
<dbReference type="STRING" id="1802397.A3J43_03390"/>
<evidence type="ECO:0000313" key="7">
    <source>
        <dbReference type="EMBL" id="OGL79720.1"/>
    </source>
</evidence>
<evidence type="ECO:0000256" key="4">
    <source>
        <dbReference type="ARBA" id="ARBA00023163"/>
    </source>
</evidence>
<dbReference type="InterPro" id="IPR029016">
    <property type="entry name" value="GAF-like_dom_sf"/>
</dbReference>
<dbReference type="InterPro" id="IPR021153">
    <property type="entry name" value="HrcA_C"/>
</dbReference>
<proteinExistence type="predicted"/>
<dbReference type="GO" id="GO:0045892">
    <property type="term" value="P:negative regulation of DNA-templated transcription"/>
    <property type="evidence" value="ECO:0007669"/>
    <property type="project" value="TreeGrafter"/>
</dbReference>
<dbReference type="SUPFAM" id="SSF55781">
    <property type="entry name" value="GAF domain-like"/>
    <property type="match status" value="1"/>
</dbReference>
<dbReference type="Proteomes" id="UP000176604">
    <property type="component" value="Unassembled WGS sequence"/>
</dbReference>
<comment type="caution">
    <text evidence="7">The sequence shown here is derived from an EMBL/GenBank/DDBJ whole genome shotgun (WGS) entry which is preliminary data.</text>
</comment>
<dbReference type="Pfam" id="PF03444">
    <property type="entry name" value="WHD_HrcA"/>
    <property type="match status" value="1"/>
</dbReference>
<dbReference type="PANTHER" id="PTHR34824">
    <property type="entry name" value="HEAT-INDUCIBLE TRANSCRIPTION REPRESSOR HRCA"/>
    <property type="match status" value="1"/>
</dbReference>
<dbReference type="SUPFAM" id="SSF46785">
    <property type="entry name" value="Winged helix' DNA-binding domain"/>
    <property type="match status" value="1"/>
</dbReference>
<dbReference type="PANTHER" id="PTHR34824:SF1">
    <property type="entry name" value="HEAT-INDUCIBLE TRANSCRIPTION REPRESSOR HRCA"/>
    <property type="match status" value="1"/>
</dbReference>
<reference evidence="7 8" key="1">
    <citation type="journal article" date="2016" name="Nat. Commun.">
        <title>Thousands of microbial genomes shed light on interconnected biogeochemical processes in an aquifer system.</title>
        <authorList>
            <person name="Anantharaman K."/>
            <person name="Brown C.T."/>
            <person name="Hug L.A."/>
            <person name="Sharon I."/>
            <person name="Castelle C.J."/>
            <person name="Probst A.J."/>
            <person name="Thomas B.C."/>
            <person name="Singh A."/>
            <person name="Wilkins M.J."/>
            <person name="Karaoz U."/>
            <person name="Brodie E.L."/>
            <person name="Williams K.H."/>
            <person name="Hubbard S.S."/>
            <person name="Banfield J.F."/>
        </authorList>
    </citation>
    <scope>NUCLEOTIDE SEQUENCE [LARGE SCALE GENOMIC DNA]</scope>
</reference>
<evidence type="ECO:0000313" key="8">
    <source>
        <dbReference type="Proteomes" id="UP000176604"/>
    </source>
</evidence>
<protein>
    <recommendedName>
        <fullName evidence="9">Heat-inducible transcription repressor HrcA C-terminal domain-containing protein</fullName>
    </recommendedName>
</protein>
<gene>
    <name evidence="7" type="ORF">A3J43_03390</name>
</gene>
<accession>A0A1F7UN57</accession>
<dbReference type="Gene3D" id="1.10.10.10">
    <property type="entry name" value="Winged helix-like DNA-binding domain superfamily/Winged helix DNA-binding domain"/>
    <property type="match status" value="1"/>
</dbReference>
<dbReference type="Gene3D" id="3.30.450.40">
    <property type="match status" value="1"/>
</dbReference>
<dbReference type="AlphaFoldDB" id="A0A1F7UN57"/>
<sequence>MELDARQEELLAHIIEEYVATSEPVGSKCLAEKYSLKVSPATIRNDMAALEEEGYVTQPHISAGRIPTEHAYRHWIARTDAVTLEKREQGVYQGLWKHADEGAGLKEVARALSDFADNAVVLAFSSNDFYYTGLSVLFAHPEFEEQGYTVSLAKVIDHLDRILEKLAKNLTRQQALLGKDNPFGKECGFVGAPHTFAGNRGCIGILGPLRMDYPRNMARMKFIGELIAS</sequence>
<evidence type="ECO:0000259" key="5">
    <source>
        <dbReference type="Pfam" id="PF01628"/>
    </source>
</evidence>